<evidence type="ECO:0000313" key="4">
    <source>
        <dbReference type="Proteomes" id="UP001198701"/>
    </source>
</evidence>
<dbReference type="NCBIfam" id="TIGR00254">
    <property type="entry name" value="GGDEF"/>
    <property type="match status" value="1"/>
</dbReference>
<keyword evidence="4" id="KW-1185">Reference proteome</keyword>
<dbReference type="SMART" id="SM00267">
    <property type="entry name" value="GGDEF"/>
    <property type="match status" value="1"/>
</dbReference>
<dbReference type="Gene3D" id="3.20.20.450">
    <property type="entry name" value="EAL domain"/>
    <property type="match status" value="1"/>
</dbReference>
<reference evidence="3 4" key="1">
    <citation type="submission" date="2021-11" db="EMBL/GenBank/DDBJ databases">
        <authorList>
            <person name="Huq M.A."/>
        </authorList>
    </citation>
    <scope>NUCLEOTIDE SEQUENCE [LARGE SCALE GENOMIC DNA]</scope>
    <source>
        <strain evidence="3 4">MAHUQ-52</strain>
    </source>
</reference>
<accession>A0ABS8IWW5</accession>
<dbReference type="CDD" id="cd01949">
    <property type="entry name" value="GGDEF"/>
    <property type="match status" value="1"/>
</dbReference>
<dbReference type="EMBL" id="JAJHPV010000014">
    <property type="protein sequence ID" value="MCC6072451.1"/>
    <property type="molecule type" value="Genomic_DNA"/>
</dbReference>
<sequence length="586" mass="63415">MLSSPPPVPERALPIRPQAATASEALGPLLEAAGDIVFALDPAGAIRQASKRAGALTGRAGELPGMALAALVADADQPVMRNAIADAAGATDAVRIEARLKTPEKEIWFEFRLAALAMPDGACALLAVGRDMSAQRATEERLRHMATHDGLTELPNRLLLSDRIRMVIAQSRRSGQGFVVATIGLDGFKKVNDGLGHPVGDAVLRMAAARLRKTLRDSDTLARIGGDEFVAVLPGTHTEAQIKLVTGRLLATLQSPFEIDKHTVYLGASVGVSIYPQHAEDEVRLVALADAAMSRAKETGKARCVVYSARHSGPPEHDISLEAAMFEAVREGEFLLYYQPIVDARTRQIQGFETLMRWKHPTLGMVPPVRFIPIAETNGLINLLGAWALKAACVQLKQFEEAARRKLYISVNISPRQFRNDKFLNVLDDALAFSGLGGDQLVLEITEGTLMVDPAHAEALLNRMAERRARIAIDDFGTGYSSLAYLKRFPISVLKVDRAFVKDLPDAPKDGAICNAVLDLAKHLGLSVVAEGVETEEQLHYLEQRGCEFVQGYLTGKPMPAHVAMAALTEDLYTALLPTDLRAGNQ</sequence>
<dbReference type="Pfam" id="PF00990">
    <property type="entry name" value="GGDEF"/>
    <property type="match status" value="1"/>
</dbReference>
<dbReference type="PANTHER" id="PTHR44757">
    <property type="entry name" value="DIGUANYLATE CYCLASE DGCP"/>
    <property type="match status" value="1"/>
</dbReference>
<dbReference type="Proteomes" id="UP001198701">
    <property type="component" value="Unassembled WGS sequence"/>
</dbReference>
<evidence type="ECO:0000259" key="1">
    <source>
        <dbReference type="PROSITE" id="PS50883"/>
    </source>
</evidence>
<dbReference type="InterPro" id="IPR035965">
    <property type="entry name" value="PAS-like_dom_sf"/>
</dbReference>
<dbReference type="SMART" id="SM00091">
    <property type="entry name" value="PAS"/>
    <property type="match status" value="1"/>
</dbReference>
<dbReference type="RefSeq" id="WP_229433334.1">
    <property type="nucleotide sequence ID" value="NZ_JAJHPV010000014.1"/>
</dbReference>
<dbReference type="PROSITE" id="PS50883">
    <property type="entry name" value="EAL"/>
    <property type="match status" value="1"/>
</dbReference>
<dbReference type="SUPFAM" id="SSF141868">
    <property type="entry name" value="EAL domain-like"/>
    <property type="match status" value="1"/>
</dbReference>
<proteinExistence type="predicted"/>
<name>A0ABS8IWW5_9BURK</name>
<dbReference type="InterPro" id="IPR013656">
    <property type="entry name" value="PAS_4"/>
</dbReference>
<dbReference type="InterPro" id="IPR035919">
    <property type="entry name" value="EAL_sf"/>
</dbReference>
<dbReference type="PROSITE" id="PS50887">
    <property type="entry name" value="GGDEF"/>
    <property type="match status" value="1"/>
</dbReference>
<dbReference type="InterPro" id="IPR029787">
    <property type="entry name" value="Nucleotide_cyclase"/>
</dbReference>
<dbReference type="SUPFAM" id="SSF55785">
    <property type="entry name" value="PYP-like sensor domain (PAS domain)"/>
    <property type="match status" value="1"/>
</dbReference>
<comment type="caution">
    <text evidence="3">The sequence shown here is derived from an EMBL/GenBank/DDBJ whole genome shotgun (WGS) entry which is preliminary data.</text>
</comment>
<evidence type="ECO:0000259" key="2">
    <source>
        <dbReference type="PROSITE" id="PS50887"/>
    </source>
</evidence>
<dbReference type="PANTHER" id="PTHR44757:SF2">
    <property type="entry name" value="BIOFILM ARCHITECTURE MAINTENANCE PROTEIN MBAA"/>
    <property type="match status" value="1"/>
</dbReference>
<dbReference type="Pfam" id="PF08448">
    <property type="entry name" value="PAS_4"/>
    <property type="match status" value="1"/>
</dbReference>
<dbReference type="InterPro" id="IPR000160">
    <property type="entry name" value="GGDEF_dom"/>
</dbReference>
<dbReference type="InterPro" id="IPR000014">
    <property type="entry name" value="PAS"/>
</dbReference>
<dbReference type="CDD" id="cd00130">
    <property type="entry name" value="PAS"/>
    <property type="match status" value="1"/>
</dbReference>
<gene>
    <name evidence="3" type="ORF">LMJ30_16005</name>
</gene>
<feature type="domain" description="EAL" evidence="1">
    <location>
        <begin position="318"/>
        <end position="572"/>
    </location>
</feature>
<dbReference type="SMART" id="SM00052">
    <property type="entry name" value="EAL"/>
    <property type="match status" value="1"/>
</dbReference>
<organism evidence="3 4">
    <name type="scientific">Massilia agrisoli</name>
    <dbReference type="NCBI Taxonomy" id="2892444"/>
    <lineage>
        <taxon>Bacteria</taxon>
        <taxon>Pseudomonadati</taxon>
        <taxon>Pseudomonadota</taxon>
        <taxon>Betaproteobacteria</taxon>
        <taxon>Burkholderiales</taxon>
        <taxon>Oxalobacteraceae</taxon>
        <taxon>Telluria group</taxon>
        <taxon>Massilia</taxon>
    </lineage>
</organism>
<dbReference type="InterPro" id="IPR043128">
    <property type="entry name" value="Rev_trsase/Diguanyl_cyclase"/>
</dbReference>
<dbReference type="SUPFAM" id="SSF55073">
    <property type="entry name" value="Nucleotide cyclase"/>
    <property type="match status" value="1"/>
</dbReference>
<protein>
    <submittedName>
        <fullName evidence="3">GGDEF domain-containing protein</fullName>
    </submittedName>
</protein>
<feature type="domain" description="GGDEF" evidence="2">
    <location>
        <begin position="176"/>
        <end position="309"/>
    </location>
</feature>
<dbReference type="Gene3D" id="3.30.70.270">
    <property type="match status" value="1"/>
</dbReference>
<dbReference type="InterPro" id="IPR052155">
    <property type="entry name" value="Biofilm_reg_signaling"/>
</dbReference>
<dbReference type="CDD" id="cd01948">
    <property type="entry name" value="EAL"/>
    <property type="match status" value="1"/>
</dbReference>
<dbReference type="Gene3D" id="3.30.450.20">
    <property type="entry name" value="PAS domain"/>
    <property type="match status" value="1"/>
</dbReference>
<dbReference type="Pfam" id="PF00563">
    <property type="entry name" value="EAL"/>
    <property type="match status" value="1"/>
</dbReference>
<evidence type="ECO:0000313" key="3">
    <source>
        <dbReference type="EMBL" id="MCC6072451.1"/>
    </source>
</evidence>
<dbReference type="InterPro" id="IPR001633">
    <property type="entry name" value="EAL_dom"/>
</dbReference>